<protein>
    <submittedName>
        <fullName evidence="2">Uncharacterized protein</fullName>
    </submittedName>
</protein>
<dbReference type="AlphaFoldDB" id="A0A804UJ75"/>
<organism evidence="2 3">
    <name type="scientific">Zea mays</name>
    <name type="common">Maize</name>
    <dbReference type="NCBI Taxonomy" id="4577"/>
    <lineage>
        <taxon>Eukaryota</taxon>
        <taxon>Viridiplantae</taxon>
        <taxon>Streptophyta</taxon>
        <taxon>Embryophyta</taxon>
        <taxon>Tracheophyta</taxon>
        <taxon>Spermatophyta</taxon>
        <taxon>Magnoliopsida</taxon>
        <taxon>Liliopsida</taxon>
        <taxon>Poales</taxon>
        <taxon>Poaceae</taxon>
        <taxon>PACMAD clade</taxon>
        <taxon>Panicoideae</taxon>
        <taxon>Andropogonodae</taxon>
        <taxon>Andropogoneae</taxon>
        <taxon>Tripsacinae</taxon>
        <taxon>Zea</taxon>
    </lineage>
</organism>
<accession>A0A804UJ75</accession>
<dbReference type="Proteomes" id="UP000007305">
    <property type="component" value="Chromosome 9"/>
</dbReference>
<reference evidence="2" key="3">
    <citation type="submission" date="2021-05" db="UniProtKB">
        <authorList>
            <consortium name="EnsemblPlants"/>
        </authorList>
    </citation>
    <scope>IDENTIFICATION</scope>
    <source>
        <strain evidence="2">cv. B73</strain>
    </source>
</reference>
<dbReference type="EnsemblPlants" id="Zm00001eb385290_T001">
    <property type="protein sequence ID" value="Zm00001eb385290_P001"/>
    <property type="gene ID" value="Zm00001eb385290"/>
</dbReference>
<dbReference type="InParanoid" id="A0A804UJ75"/>
<dbReference type="Gramene" id="Zm00001eb385290_T001">
    <property type="protein sequence ID" value="Zm00001eb385290_P001"/>
    <property type="gene ID" value="Zm00001eb385290"/>
</dbReference>
<feature type="compositionally biased region" description="Polar residues" evidence="1">
    <location>
        <begin position="8"/>
        <end position="31"/>
    </location>
</feature>
<feature type="region of interest" description="Disordered" evidence="1">
    <location>
        <begin position="1"/>
        <end position="74"/>
    </location>
</feature>
<proteinExistence type="predicted"/>
<reference evidence="2" key="2">
    <citation type="submission" date="2019-07" db="EMBL/GenBank/DDBJ databases">
        <authorList>
            <person name="Seetharam A."/>
            <person name="Woodhouse M."/>
            <person name="Cannon E."/>
        </authorList>
    </citation>
    <scope>NUCLEOTIDE SEQUENCE [LARGE SCALE GENOMIC DNA]</scope>
    <source>
        <strain evidence="2">cv. B73</strain>
    </source>
</reference>
<reference evidence="3" key="1">
    <citation type="journal article" date="2009" name="Science">
        <title>The B73 maize genome: complexity, diversity, and dynamics.</title>
        <authorList>
            <person name="Schnable P.S."/>
            <person name="Ware D."/>
            <person name="Fulton R.S."/>
            <person name="Stein J.C."/>
            <person name="Wei F."/>
            <person name="Pasternak S."/>
            <person name="Liang C."/>
            <person name="Zhang J."/>
            <person name="Fulton L."/>
            <person name="Graves T.A."/>
            <person name="Minx P."/>
            <person name="Reily A.D."/>
            <person name="Courtney L."/>
            <person name="Kruchowski S.S."/>
            <person name="Tomlinson C."/>
            <person name="Strong C."/>
            <person name="Delehaunty K."/>
            <person name="Fronick C."/>
            <person name="Courtney B."/>
            <person name="Rock S.M."/>
            <person name="Belter E."/>
            <person name="Du F."/>
            <person name="Kim K."/>
            <person name="Abbott R.M."/>
            <person name="Cotton M."/>
            <person name="Levy A."/>
            <person name="Marchetto P."/>
            <person name="Ochoa K."/>
            <person name="Jackson S.M."/>
            <person name="Gillam B."/>
            <person name="Chen W."/>
            <person name="Yan L."/>
            <person name="Higginbotham J."/>
            <person name="Cardenas M."/>
            <person name="Waligorski J."/>
            <person name="Applebaum E."/>
            <person name="Phelps L."/>
            <person name="Falcone J."/>
            <person name="Kanchi K."/>
            <person name="Thane T."/>
            <person name="Scimone A."/>
            <person name="Thane N."/>
            <person name="Henke J."/>
            <person name="Wang T."/>
            <person name="Ruppert J."/>
            <person name="Shah N."/>
            <person name="Rotter K."/>
            <person name="Hodges J."/>
            <person name="Ingenthron E."/>
            <person name="Cordes M."/>
            <person name="Kohlberg S."/>
            <person name="Sgro J."/>
            <person name="Delgado B."/>
            <person name="Mead K."/>
            <person name="Chinwalla A."/>
            <person name="Leonard S."/>
            <person name="Crouse K."/>
            <person name="Collura K."/>
            <person name="Kudrna D."/>
            <person name="Currie J."/>
            <person name="He R."/>
            <person name="Angelova A."/>
            <person name="Rajasekar S."/>
            <person name="Mueller T."/>
            <person name="Lomeli R."/>
            <person name="Scara G."/>
            <person name="Ko A."/>
            <person name="Delaney K."/>
            <person name="Wissotski M."/>
            <person name="Lopez G."/>
            <person name="Campos D."/>
            <person name="Braidotti M."/>
            <person name="Ashley E."/>
            <person name="Golser W."/>
            <person name="Kim H."/>
            <person name="Lee S."/>
            <person name="Lin J."/>
            <person name="Dujmic Z."/>
            <person name="Kim W."/>
            <person name="Talag J."/>
            <person name="Zuccolo A."/>
            <person name="Fan C."/>
            <person name="Sebastian A."/>
            <person name="Kramer M."/>
            <person name="Spiegel L."/>
            <person name="Nascimento L."/>
            <person name="Zutavern T."/>
            <person name="Miller B."/>
            <person name="Ambroise C."/>
            <person name="Muller S."/>
            <person name="Spooner W."/>
            <person name="Narechania A."/>
            <person name="Ren L."/>
            <person name="Wei S."/>
            <person name="Kumari S."/>
            <person name="Faga B."/>
            <person name="Levy M.J."/>
            <person name="McMahan L."/>
            <person name="Van Buren P."/>
            <person name="Vaughn M.W."/>
            <person name="Ying K."/>
            <person name="Yeh C.-T."/>
            <person name="Emrich S.J."/>
            <person name="Jia Y."/>
            <person name="Kalyanaraman A."/>
            <person name="Hsia A.-P."/>
            <person name="Barbazuk W.B."/>
            <person name="Baucom R.S."/>
            <person name="Brutnell T.P."/>
            <person name="Carpita N.C."/>
            <person name="Chaparro C."/>
            <person name="Chia J.-M."/>
            <person name="Deragon J.-M."/>
            <person name="Estill J.C."/>
            <person name="Fu Y."/>
            <person name="Jeddeloh J.A."/>
            <person name="Han Y."/>
            <person name="Lee H."/>
            <person name="Li P."/>
            <person name="Lisch D.R."/>
            <person name="Liu S."/>
            <person name="Liu Z."/>
            <person name="Nagel D.H."/>
            <person name="McCann M.C."/>
            <person name="SanMiguel P."/>
            <person name="Myers A.M."/>
            <person name="Nettleton D."/>
            <person name="Nguyen J."/>
            <person name="Penning B.W."/>
            <person name="Ponnala L."/>
            <person name="Schneider K.L."/>
            <person name="Schwartz D.C."/>
            <person name="Sharma A."/>
            <person name="Soderlund C."/>
            <person name="Springer N.M."/>
            <person name="Sun Q."/>
            <person name="Wang H."/>
            <person name="Waterman M."/>
            <person name="Westerman R."/>
            <person name="Wolfgruber T.K."/>
            <person name="Yang L."/>
            <person name="Yu Y."/>
            <person name="Zhang L."/>
            <person name="Zhou S."/>
            <person name="Zhu Q."/>
            <person name="Bennetzen J.L."/>
            <person name="Dawe R.K."/>
            <person name="Jiang J."/>
            <person name="Jiang N."/>
            <person name="Presting G.G."/>
            <person name="Wessler S.R."/>
            <person name="Aluru S."/>
            <person name="Martienssen R.A."/>
            <person name="Clifton S.W."/>
            <person name="McCombie W.R."/>
            <person name="Wing R.A."/>
            <person name="Wilson R.K."/>
        </authorList>
    </citation>
    <scope>NUCLEOTIDE SEQUENCE [LARGE SCALE GENOMIC DNA]</scope>
    <source>
        <strain evidence="3">cv. B73</strain>
    </source>
</reference>
<evidence type="ECO:0000256" key="1">
    <source>
        <dbReference type="SAM" id="MobiDB-lite"/>
    </source>
</evidence>
<sequence>MERCPASQHGSILLNSMTAGSFNSESNSTERTPLAKHEASQQTQRNIGIIQNGDTRRQKKRKTQCHVLSTTSMF</sequence>
<keyword evidence="3" id="KW-1185">Reference proteome</keyword>
<evidence type="ECO:0000313" key="2">
    <source>
        <dbReference type="EnsemblPlants" id="Zm00001eb385290_P001"/>
    </source>
</evidence>
<name>A0A804UJ75_MAIZE</name>
<evidence type="ECO:0000313" key="3">
    <source>
        <dbReference type="Proteomes" id="UP000007305"/>
    </source>
</evidence>